<accession>A0A367ITR9</accession>
<dbReference type="Proteomes" id="UP000253551">
    <property type="component" value="Unassembled WGS sequence"/>
</dbReference>
<evidence type="ECO:0000256" key="1">
    <source>
        <dbReference type="SAM" id="MobiDB-lite"/>
    </source>
</evidence>
<protein>
    <submittedName>
        <fullName evidence="2">Uncharacterized protein</fullName>
    </submittedName>
</protein>
<organism evidence="2 3">
    <name type="scientific">Rhizopus stolonifer</name>
    <name type="common">Rhizopus nigricans</name>
    <dbReference type="NCBI Taxonomy" id="4846"/>
    <lineage>
        <taxon>Eukaryota</taxon>
        <taxon>Fungi</taxon>
        <taxon>Fungi incertae sedis</taxon>
        <taxon>Mucoromycota</taxon>
        <taxon>Mucoromycotina</taxon>
        <taxon>Mucoromycetes</taxon>
        <taxon>Mucorales</taxon>
        <taxon>Mucorineae</taxon>
        <taxon>Rhizopodaceae</taxon>
        <taxon>Rhizopus</taxon>
    </lineage>
</organism>
<keyword evidence="3" id="KW-1185">Reference proteome</keyword>
<reference evidence="2 3" key="1">
    <citation type="journal article" date="2018" name="G3 (Bethesda)">
        <title>Phylogenetic and Phylogenomic Definition of Rhizopus Species.</title>
        <authorList>
            <person name="Gryganskyi A.P."/>
            <person name="Golan J."/>
            <person name="Dolatabadi S."/>
            <person name="Mondo S."/>
            <person name="Robb S."/>
            <person name="Idnurm A."/>
            <person name="Muszewska A."/>
            <person name="Steczkiewicz K."/>
            <person name="Masonjones S."/>
            <person name="Liao H.L."/>
            <person name="Gajdeczka M.T."/>
            <person name="Anike F."/>
            <person name="Vuek A."/>
            <person name="Anishchenko I.M."/>
            <person name="Voigt K."/>
            <person name="de Hoog G.S."/>
            <person name="Smith M.E."/>
            <person name="Heitman J."/>
            <person name="Vilgalys R."/>
            <person name="Stajich J.E."/>
        </authorList>
    </citation>
    <scope>NUCLEOTIDE SEQUENCE [LARGE SCALE GENOMIC DNA]</scope>
    <source>
        <strain evidence="2 3">LSU 92-RS-03</strain>
    </source>
</reference>
<dbReference type="AlphaFoldDB" id="A0A367ITR9"/>
<name>A0A367ITR9_RHIST</name>
<evidence type="ECO:0000313" key="3">
    <source>
        <dbReference type="Proteomes" id="UP000253551"/>
    </source>
</evidence>
<proteinExistence type="predicted"/>
<gene>
    <name evidence="2" type="ORF">CU098_005490</name>
</gene>
<feature type="region of interest" description="Disordered" evidence="1">
    <location>
        <begin position="74"/>
        <end position="94"/>
    </location>
</feature>
<comment type="caution">
    <text evidence="2">The sequence shown here is derived from an EMBL/GenBank/DDBJ whole genome shotgun (WGS) entry which is preliminary data.</text>
</comment>
<evidence type="ECO:0000313" key="2">
    <source>
        <dbReference type="EMBL" id="RCH81085.1"/>
    </source>
</evidence>
<sequence length="94" mass="10906">MEDFNYQYKDRCLDGTLICASPEWTNLLDDYYIDISGNEKQITCSSSRHQVTSISQQFLSPEWTDHDLLEFSSTYQDSNDPGPEFWKAKTSGKH</sequence>
<dbReference type="EMBL" id="PJQM01005676">
    <property type="protein sequence ID" value="RCH81085.1"/>
    <property type="molecule type" value="Genomic_DNA"/>
</dbReference>